<feature type="region of interest" description="Disordered" evidence="1">
    <location>
        <begin position="142"/>
        <end position="253"/>
    </location>
</feature>
<evidence type="ECO:0000259" key="2">
    <source>
        <dbReference type="Pfam" id="PF26013"/>
    </source>
</evidence>
<feature type="compositionally biased region" description="Low complexity" evidence="1">
    <location>
        <begin position="44"/>
        <end position="55"/>
    </location>
</feature>
<feature type="region of interest" description="Disordered" evidence="1">
    <location>
        <begin position="828"/>
        <end position="883"/>
    </location>
</feature>
<sequence>MSARSAYARKKTTQAKGKDPVKHGRAQSIAATSSSGESIYVDTSYPPSSPFTSSPRYPPPIPQYAAMPVGNRGEWQGRGNPMTAPDWNRDAYLSNQLASPTEDWVHGRTRRATMPEEYSTIEKSGLRSIIDKRSDDVRKTIAKTFTFRKKEKDEEPLDEDDESSRPSADTIQPRVIPSPGLSPTESRGWDIQPAAPTESRLPSVSSSTPSQYLLSPSPRSQVSCNIPLAGPPPTSKLPPIPQAPPVSAPQMKRWCGGGKPVTKWNRMRKDPELWDPNGDVLIYLGRNGQSLPTMRISSYIIEATNSRYLISLLNQGSVEGQANPPPSPRGEYYEARLGQELRDGLLTPPTSGRTSIGDVGGQVLYKMHIPPPQNVKSIDQLRHQITTRNFFALLLNASLVGLSLHEALSDLHVRLDSYMPPNNDNVSQIVRYIYNRDLDDVRNSPSVAVSLLMWAEEPDVRWEEGWRECFIHCVGMYDLVQKYKDFKRISPSTRQLMDRASKEMLDRVQAAEDRLTGFRFQDIYIFTPETVVEMRAIGRLKDMFLQHFEREYGSWPPVTLAQQDSQPVDTAEPDRWLTRTLAMKLQKDFGALYDCLVDRDIVWGVLELRSGDMLTLVSKTTNRAVTSDTDHMPIADMMIEFDKKYRFPHIPHPYPLLPESIVSSRRNYSKKRTDDIGALEKRIRLAYTESYNENEMDSRFVTNSLVRAFERFEKTDDIGNMSPATARRSRWILIYGILQSLASVSVDDARVQYSDKVEYHLSPKLEGVKIPPWKRGPSENIGEGAHERSYCWVEEAERRDEGDEVGDDEIDLSLINDLNLPIQMNTEGAVGGRSTETSGSISTDTDTDTGTGMNRGFRPGFRERKTWRDRENESPVVTDYLYT</sequence>
<dbReference type="PANTHER" id="PTHR39601">
    <property type="entry name" value="CHORIOGENIN HMINOR"/>
    <property type="match status" value="1"/>
</dbReference>
<evidence type="ECO:0000256" key="1">
    <source>
        <dbReference type="SAM" id="MobiDB-lite"/>
    </source>
</evidence>
<feature type="compositionally biased region" description="Pro residues" evidence="1">
    <location>
        <begin position="229"/>
        <end position="247"/>
    </location>
</feature>
<dbReference type="InterPro" id="IPR058317">
    <property type="entry name" value="DUF8004"/>
</dbReference>
<proteinExistence type="predicted"/>
<dbReference type="EMBL" id="PXOF01000023">
    <property type="protein sequence ID" value="RGP73802.1"/>
    <property type="molecule type" value="Genomic_DNA"/>
</dbReference>
<dbReference type="STRING" id="5514.A0A395SP40"/>
<reference evidence="3 4" key="1">
    <citation type="journal article" date="2018" name="PLoS Pathog.">
        <title>Evolution of structural diversity of trichothecenes, a family of toxins produced by plant pathogenic and entomopathogenic fungi.</title>
        <authorList>
            <person name="Proctor R.H."/>
            <person name="McCormick S.P."/>
            <person name="Kim H.S."/>
            <person name="Cardoza R.E."/>
            <person name="Stanley A.M."/>
            <person name="Lindo L."/>
            <person name="Kelly A."/>
            <person name="Brown D.W."/>
            <person name="Lee T."/>
            <person name="Vaughan M.M."/>
            <person name="Alexander N.J."/>
            <person name="Busman M."/>
            <person name="Gutierrez S."/>
        </authorList>
    </citation>
    <scope>NUCLEOTIDE SEQUENCE [LARGE SCALE GENOMIC DNA]</scope>
    <source>
        <strain evidence="3 4">NRRL 3299</strain>
    </source>
</reference>
<dbReference type="Pfam" id="PF26013">
    <property type="entry name" value="DUF8004"/>
    <property type="match status" value="1"/>
</dbReference>
<name>A0A395SP40_FUSSP</name>
<evidence type="ECO:0000313" key="3">
    <source>
        <dbReference type="EMBL" id="RGP73802.1"/>
    </source>
</evidence>
<evidence type="ECO:0000313" key="4">
    <source>
        <dbReference type="Proteomes" id="UP000266152"/>
    </source>
</evidence>
<dbReference type="Proteomes" id="UP000266152">
    <property type="component" value="Unassembled WGS sequence"/>
</dbReference>
<feature type="region of interest" description="Disordered" evidence="1">
    <location>
        <begin position="1"/>
        <end position="88"/>
    </location>
</feature>
<feature type="compositionally biased region" description="Low complexity" evidence="1">
    <location>
        <begin position="199"/>
        <end position="218"/>
    </location>
</feature>
<dbReference type="AlphaFoldDB" id="A0A395SP40"/>
<comment type="caution">
    <text evidence="3">The sequence shown here is derived from an EMBL/GenBank/DDBJ whole genome shotgun (WGS) entry which is preliminary data.</text>
</comment>
<gene>
    <name evidence="3" type="ORF">FSPOR_1496</name>
</gene>
<organism evidence="3 4">
    <name type="scientific">Fusarium sporotrichioides</name>
    <dbReference type="NCBI Taxonomy" id="5514"/>
    <lineage>
        <taxon>Eukaryota</taxon>
        <taxon>Fungi</taxon>
        <taxon>Dikarya</taxon>
        <taxon>Ascomycota</taxon>
        <taxon>Pezizomycotina</taxon>
        <taxon>Sordariomycetes</taxon>
        <taxon>Hypocreomycetidae</taxon>
        <taxon>Hypocreales</taxon>
        <taxon>Nectriaceae</taxon>
        <taxon>Fusarium</taxon>
    </lineage>
</organism>
<accession>A0A395SP40</accession>
<feature type="compositionally biased region" description="Basic and acidic residues" evidence="1">
    <location>
        <begin position="860"/>
        <end position="873"/>
    </location>
</feature>
<dbReference type="PANTHER" id="PTHR39601:SF2">
    <property type="entry name" value="CHORIOGENIN HMINOR"/>
    <property type="match status" value="1"/>
</dbReference>
<keyword evidence="4" id="KW-1185">Reference proteome</keyword>
<feature type="domain" description="DUF8004" evidence="2">
    <location>
        <begin position="427"/>
        <end position="520"/>
    </location>
</feature>
<feature type="compositionally biased region" description="Low complexity" evidence="1">
    <location>
        <begin position="834"/>
        <end position="852"/>
    </location>
</feature>
<protein>
    <recommendedName>
        <fullName evidence="2">DUF8004 domain-containing protein</fullName>
    </recommendedName>
</protein>